<protein>
    <submittedName>
        <fullName evidence="2">Uncharacterized protein</fullName>
    </submittedName>
</protein>
<dbReference type="HOGENOM" id="CLU_3264729_0_0_10"/>
<reference evidence="2 3" key="1">
    <citation type="submission" date="2010-03" db="EMBL/GenBank/DDBJ databases">
        <title>The genome sequence of Alistipes shahii WAL 8301.</title>
        <authorList>
            <consortium name="metaHIT consortium -- http://www.metahit.eu/"/>
            <person name="Pajon A."/>
            <person name="Turner K."/>
            <person name="Parkhill J."/>
        </authorList>
    </citation>
    <scope>NUCLEOTIDE SEQUENCE [LARGE SCALE GENOMIC DNA]</scope>
    <source>
        <strain evidence="2 3">WAL 8301</strain>
    </source>
</reference>
<evidence type="ECO:0000313" key="2">
    <source>
        <dbReference type="EMBL" id="CBK64839.1"/>
    </source>
</evidence>
<dbReference type="KEGG" id="ash:AL1_26570"/>
<keyword evidence="1" id="KW-1133">Transmembrane helix</keyword>
<keyword evidence="3" id="KW-1185">Reference proteome</keyword>
<dbReference type="AlphaFoldDB" id="D4IPH7"/>
<gene>
    <name evidence="2" type="ORF">AL1_26570</name>
</gene>
<evidence type="ECO:0000313" key="3">
    <source>
        <dbReference type="Proteomes" id="UP000008794"/>
    </source>
</evidence>
<sequence>MELLVPEPDFMEMYHNIKFQLRYNLVIVVALYLIQKVILLA</sequence>
<accession>D4IPH7</accession>
<feature type="transmembrane region" description="Helical" evidence="1">
    <location>
        <begin position="21"/>
        <end position="40"/>
    </location>
</feature>
<name>D4IPH7_9BACT</name>
<reference evidence="2 3" key="2">
    <citation type="submission" date="2010-03" db="EMBL/GenBank/DDBJ databases">
        <authorList>
            <person name="Pajon A."/>
        </authorList>
    </citation>
    <scope>NUCLEOTIDE SEQUENCE [LARGE SCALE GENOMIC DNA]</scope>
    <source>
        <strain evidence="2 3">WAL 8301</strain>
    </source>
</reference>
<evidence type="ECO:0000256" key="1">
    <source>
        <dbReference type="SAM" id="Phobius"/>
    </source>
</evidence>
<organism evidence="2 3">
    <name type="scientific">Alistipes shahii WAL 8301</name>
    <dbReference type="NCBI Taxonomy" id="717959"/>
    <lineage>
        <taxon>Bacteria</taxon>
        <taxon>Pseudomonadati</taxon>
        <taxon>Bacteroidota</taxon>
        <taxon>Bacteroidia</taxon>
        <taxon>Bacteroidales</taxon>
        <taxon>Rikenellaceae</taxon>
        <taxon>Alistipes</taxon>
    </lineage>
</organism>
<keyword evidence="1" id="KW-0812">Transmembrane</keyword>
<proteinExistence type="predicted"/>
<dbReference type="EMBL" id="FP929032">
    <property type="protein sequence ID" value="CBK64839.1"/>
    <property type="molecule type" value="Genomic_DNA"/>
</dbReference>
<dbReference type="Proteomes" id="UP000008794">
    <property type="component" value="Chromosome"/>
</dbReference>
<keyword evidence="1" id="KW-0472">Membrane</keyword>